<name>A0ABN8YJF8_RANTA</name>
<feature type="compositionally biased region" description="Low complexity" evidence="1">
    <location>
        <begin position="56"/>
        <end position="70"/>
    </location>
</feature>
<evidence type="ECO:0000313" key="4">
    <source>
        <dbReference type="Proteomes" id="UP001176941"/>
    </source>
</evidence>
<protein>
    <recommendedName>
        <fullName evidence="5">Secreted protein</fullName>
    </recommendedName>
</protein>
<dbReference type="EMBL" id="OX459955">
    <property type="protein sequence ID" value="CAI9160021.1"/>
    <property type="molecule type" value="Genomic_DNA"/>
</dbReference>
<keyword evidence="2" id="KW-0732">Signal</keyword>
<gene>
    <name evidence="3" type="ORF">MRATA1EN1_LOCUS8983</name>
</gene>
<proteinExistence type="predicted"/>
<evidence type="ECO:0000256" key="1">
    <source>
        <dbReference type="SAM" id="MobiDB-lite"/>
    </source>
</evidence>
<feature type="chain" id="PRO_5045235917" description="Secreted protein" evidence="2">
    <location>
        <begin position="23"/>
        <end position="105"/>
    </location>
</feature>
<evidence type="ECO:0000256" key="2">
    <source>
        <dbReference type="SAM" id="SignalP"/>
    </source>
</evidence>
<feature type="signal peptide" evidence="2">
    <location>
        <begin position="1"/>
        <end position="22"/>
    </location>
</feature>
<sequence length="105" mass="10463">MPGVSTHTWSLVASLSAWPALASPGPRSPGGGLLSALVLDCQAAAEGTGQSNQEHGAPPARRPAVAWAGALGPRALRPHQCDRAPGSPSRPATGRTRGSPGGSRA</sequence>
<evidence type="ECO:0000313" key="3">
    <source>
        <dbReference type="EMBL" id="CAI9160021.1"/>
    </source>
</evidence>
<feature type="region of interest" description="Disordered" evidence="1">
    <location>
        <begin position="45"/>
        <end position="105"/>
    </location>
</feature>
<organism evidence="3 4">
    <name type="scientific">Rangifer tarandus platyrhynchus</name>
    <name type="common">Svalbard reindeer</name>
    <dbReference type="NCBI Taxonomy" id="3082113"/>
    <lineage>
        <taxon>Eukaryota</taxon>
        <taxon>Metazoa</taxon>
        <taxon>Chordata</taxon>
        <taxon>Craniata</taxon>
        <taxon>Vertebrata</taxon>
        <taxon>Euteleostomi</taxon>
        <taxon>Mammalia</taxon>
        <taxon>Eutheria</taxon>
        <taxon>Laurasiatheria</taxon>
        <taxon>Artiodactyla</taxon>
        <taxon>Ruminantia</taxon>
        <taxon>Pecora</taxon>
        <taxon>Cervidae</taxon>
        <taxon>Odocoileinae</taxon>
        <taxon>Rangifer</taxon>
    </lineage>
</organism>
<reference evidence="3" key="1">
    <citation type="submission" date="2023-04" db="EMBL/GenBank/DDBJ databases">
        <authorList>
            <consortium name="ELIXIR-Norway"/>
        </authorList>
    </citation>
    <scope>NUCLEOTIDE SEQUENCE [LARGE SCALE GENOMIC DNA]</scope>
</reference>
<keyword evidence="4" id="KW-1185">Reference proteome</keyword>
<accession>A0ABN8YJF8</accession>
<evidence type="ECO:0008006" key="5">
    <source>
        <dbReference type="Google" id="ProtNLM"/>
    </source>
</evidence>
<dbReference type="Proteomes" id="UP001176941">
    <property type="component" value="Chromosome 19"/>
</dbReference>